<dbReference type="PANTHER" id="PTHR24148">
    <property type="entry name" value="ANKYRIN REPEAT DOMAIN-CONTAINING PROTEIN 39 HOMOLOG-RELATED"/>
    <property type="match status" value="1"/>
</dbReference>
<dbReference type="OrthoDB" id="3564562at2759"/>
<dbReference type="InterPro" id="IPR052895">
    <property type="entry name" value="HetReg/Transcr_Mod"/>
</dbReference>
<keyword evidence="3" id="KW-1185">Reference proteome</keyword>
<evidence type="ECO:0000313" key="3">
    <source>
        <dbReference type="Proteomes" id="UP000178912"/>
    </source>
</evidence>
<sequence length="103" mass="11936">MMPRIFHDAFQVCIWLGDDAEESDELPGFLSQLLDLAHVDSIASTKWEQWQAFARLLMRPWLERRWVLQELMIAKEATLYCGLDFAISWTDLADAVSLFGSRT</sequence>
<accession>A0A1E1KC33</accession>
<dbReference type="Proteomes" id="UP000178912">
    <property type="component" value="Unassembled WGS sequence"/>
</dbReference>
<feature type="domain" description="Heterokaryon incompatibility" evidence="1">
    <location>
        <begin position="1"/>
        <end position="70"/>
    </location>
</feature>
<dbReference type="PANTHER" id="PTHR24148:SF64">
    <property type="entry name" value="HETEROKARYON INCOMPATIBILITY DOMAIN-CONTAINING PROTEIN"/>
    <property type="match status" value="1"/>
</dbReference>
<gene>
    <name evidence="2" type="ORF">RAG0_05229</name>
</gene>
<proteinExistence type="predicted"/>
<dbReference type="Pfam" id="PF06985">
    <property type="entry name" value="HET"/>
    <property type="match status" value="1"/>
</dbReference>
<name>A0A1E1KC33_9HELO</name>
<organism evidence="2 3">
    <name type="scientific">Rhynchosporium agropyri</name>
    <dbReference type="NCBI Taxonomy" id="914238"/>
    <lineage>
        <taxon>Eukaryota</taxon>
        <taxon>Fungi</taxon>
        <taxon>Dikarya</taxon>
        <taxon>Ascomycota</taxon>
        <taxon>Pezizomycotina</taxon>
        <taxon>Leotiomycetes</taxon>
        <taxon>Helotiales</taxon>
        <taxon>Ploettnerulaceae</taxon>
        <taxon>Rhynchosporium</taxon>
    </lineage>
</organism>
<evidence type="ECO:0000259" key="1">
    <source>
        <dbReference type="Pfam" id="PF06985"/>
    </source>
</evidence>
<evidence type="ECO:0000313" key="2">
    <source>
        <dbReference type="EMBL" id="CZS95627.1"/>
    </source>
</evidence>
<reference evidence="3" key="1">
    <citation type="submission" date="2016-03" db="EMBL/GenBank/DDBJ databases">
        <authorList>
            <person name="Guldener U."/>
        </authorList>
    </citation>
    <scope>NUCLEOTIDE SEQUENCE [LARGE SCALE GENOMIC DNA]</scope>
    <source>
        <strain evidence="3">04CH-RAC-A.6.1</strain>
    </source>
</reference>
<protein>
    <recommendedName>
        <fullName evidence="1">Heterokaryon incompatibility domain-containing protein</fullName>
    </recommendedName>
</protein>
<dbReference type="EMBL" id="FJUX01000023">
    <property type="protein sequence ID" value="CZS95627.1"/>
    <property type="molecule type" value="Genomic_DNA"/>
</dbReference>
<dbReference type="InterPro" id="IPR010730">
    <property type="entry name" value="HET"/>
</dbReference>
<dbReference type="AlphaFoldDB" id="A0A1E1KC33"/>